<comment type="caution">
    <text evidence="1">The sequence shown here is derived from an EMBL/GenBank/DDBJ whole genome shotgun (WGS) entry which is preliminary data.</text>
</comment>
<accession>A0ACB8QFB7</accession>
<keyword evidence="2" id="KW-1185">Reference proteome</keyword>
<protein>
    <submittedName>
        <fullName evidence="1">S13-like H2TH domain-containing protein</fullName>
    </submittedName>
</protein>
<reference evidence="1" key="2">
    <citation type="journal article" date="2022" name="New Phytol.">
        <title>Evolutionary transition to the ectomycorrhizal habit in the genomes of a hyperdiverse lineage of mushroom-forming fungi.</title>
        <authorList>
            <person name="Looney B."/>
            <person name="Miyauchi S."/>
            <person name="Morin E."/>
            <person name="Drula E."/>
            <person name="Courty P.E."/>
            <person name="Kohler A."/>
            <person name="Kuo A."/>
            <person name="LaButti K."/>
            <person name="Pangilinan J."/>
            <person name="Lipzen A."/>
            <person name="Riley R."/>
            <person name="Andreopoulos W."/>
            <person name="He G."/>
            <person name="Johnson J."/>
            <person name="Nolan M."/>
            <person name="Tritt A."/>
            <person name="Barry K.W."/>
            <person name="Grigoriev I.V."/>
            <person name="Nagy L.G."/>
            <person name="Hibbett D."/>
            <person name="Henrissat B."/>
            <person name="Matheny P.B."/>
            <person name="Labbe J."/>
            <person name="Martin F.M."/>
        </authorList>
    </citation>
    <scope>NUCLEOTIDE SEQUENCE</scope>
    <source>
        <strain evidence="1">EC-137</strain>
    </source>
</reference>
<dbReference type="Proteomes" id="UP000814128">
    <property type="component" value="Unassembled WGS sequence"/>
</dbReference>
<dbReference type="EMBL" id="MU273625">
    <property type="protein sequence ID" value="KAI0030375.1"/>
    <property type="molecule type" value="Genomic_DNA"/>
</dbReference>
<evidence type="ECO:0000313" key="2">
    <source>
        <dbReference type="Proteomes" id="UP000814128"/>
    </source>
</evidence>
<organism evidence="1 2">
    <name type="scientific">Vararia minispora EC-137</name>
    <dbReference type="NCBI Taxonomy" id="1314806"/>
    <lineage>
        <taxon>Eukaryota</taxon>
        <taxon>Fungi</taxon>
        <taxon>Dikarya</taxon>
        <taxon>Basidiomycota</taxon>
        <taxon>Agaricomycotina</taxon>
        <taxon>Agaricomycetes</taxon>
        <taxon>Russulales</taxon>
        <taxon>Lachnocladiaceae</taxon>
        <taxon>Vararia</taxon>
    </lineage>
</organism>
<gene>
    <name evidence="1" type="ORF">K488DRAFT_79669</name>
</gene>
<evidence type="ECO:0000313" key="1">
    <source>
        <dbReference type="EMBL" id="KAI0030375.1"/>
    </source>
</evidence>
<name>A0ACB8QFB7_9AGAM</name>
<sequence>MVFIFGKQLADKLYTRMALTQFYGIGAHTAHRICARLSIHDTCRVRNLTPYQITALTAFLSGPTNQPQVVHQPLAKHTYKIPAASTSIRSLPHAAALLNPPPPAPTEEPAYVNGRGGDPLRRLKIENDLRRDVRENIAHQRMIGSYVGKRHAMHMPVRGQNTRNNAKTARKFNRVERWG</sequence>
<proteinExistence type="predicted"/>
<reference evidence="1" key="1">
    <citation type="submission" date="2021-02" db="EMBL/GenBank/DDBJ databases">
        <authorList>
            <consortium name="DOE Joint Genome Institute"/>
            <person name="Ahrendt S."/>
            <person name="Looney B.P."/>
            <person name="Miyauchi S."/>
            <person name="Morin E."/>
            <person name="Drula E."/>
            <person name="Courty P.E."/>
            <person name="Chicoki N."/>
            <person name="Fauchery L."/>
            <person name="Kohler A."/>
            <person name="Kuo A."/>
            <person name="Labutti K."/>
            <person name="Pangilinan J."/>
            <person name="Lipzen A."/>
            <person name="Riley R."/>
            <person name="Andreopoulos W."/>
            <person name="He G."/>
            <person name="Johnson J."/>
            <person name="Barry K.W."/>
            <person name="Grigoriev I.V."/>
            <person name="Nagy L."/>
            <person name="Hibbett D."/>
            <person name="Henrissat B."/>
            <person name="Matheny P.B."/>
            <person name="Labbe J."/>
            <person name="Martin F."/>
        </authorList>
    </citation>
    <scope>NUCLEOTIDE SEQUENCE</scope>
    <source>
        <strain evidence="1">EC-137</strain>
    </source>
</reference>